<reference evidence="1 2" key="1">
    <citation type="journal article" date="2010" name="J. Bacteriol.">
        <title>The complete genome sequence of Croceibacter atlanticus HTCC2559T.</title>
        <authorList>
            <person name="Oh H.M."/>
            <person name="Kang I."/>
            <person name="Ferriera S."/>
            <person name="Giovannoni S.J."/>
            <person name="Cho J.C."/>
        </authorList>
    </citation>
    <scope>NUCLEOTIDE SEQUENCE [LARGE SCALE GENOMIC DNA]</scope>
    <source>
        <strain evidence="2">ATCC BAA-628 / HTCC2559 / KCTC 12090</strain>
    </source>
</reference>
<dbReference type="STRING" id="216432.CA2559_03960"/>
<keyword evidence="2" id="KW-1185">Reference proteome</keyword>
<proteinExistence type="predicted"/>
<dbReference type="eggNOG" id="COG0714">
    <property type="taxonomic scope" value="Bacteria"/>
</dbReference>
<dbReference type="RefSeq" id="WP_013186557.1">
    <property type="nucleotide sequence ID" value="NC_014230.1"/>
</dbReference>
<accession>A3U6L4</accession>
<gene>
    <name evidence="1" type="ordered locus">CA2559_03960</name>
</gene>
<dbReference type="AlphaFoldDB" id="A3U6L4"/>
<dbReference type="OrthoDB" id="2781056at2"/>
<evidence type="ECO:0000313" key="1">
    <source>
        <dbReference type="EMBL" id="EAP87881.1"/>
    </source>
</evidence>
<name>A3U6L4_CROAH</name>
<evidence type="ECO:0008006" key="3">
    <source>
        <dbReference type="Google" id="ProtNLM"/>
    </source>
</evidence>
<dbReference type="HOGENOM" id="CLU_039264_1_0_10"/>
<sequence length="422" mass="48634">MLADVIDLEMKENTKGFPLDVFPDAIQELIKDAENTKLFNPDYFSAGILSACSTAIGNSVSLYNGSYSAKPILWISIIGSRGVGKSHPLEFAKAPLEQKDSDAYTFYKTELTEYEKQEVKGKKPRYSKLILNDFTPEKLADVLQHSEKGILIFQDELMRWINSFDQYKKGGDQQMYLSLFNGSTLTVERVSKEPIRIEQTNVNIIGGMQPEIIKQLAQNNRSEDGFLDRFLFVYPKNLKPSLYTGKDISGRNRENYWRFINNLLDVPEMTIKAKADNVETYKQWQHQKITECFDDTIERAIQAKMETYVWRLALVLEMMQQATLGDFTPSLSNASLSNAIRLAEYFRENALTINDKITVNNPLEDITGDQLELYTELPYDFKRSQVLALFEAKAIKGRSIDRFLSKKKLFQNYRHGHYKKKH</sequence>
<protein>
    <recommendedName>
        <fullName evidence="3">DUF3987 domain-containing protein</fullName>
    </recommendedName>
</protein>
<dbReference type="Pfam" id="PF13148">
    <property type="entry name" value="DUF3987"/>
    <property type="match status" value="2"/>
</dbReference>
<dbReference type="GeneID" id="89452583"/>
<dbReference type="KEGG" id="cat:CA2559_03960"/>
<dbReference type="EMBL" id="CP002046">
    <property type="protein sequence ID" value="EAP87881.1"/>
    <property type="molecule type" value="Genomic_DNA"/>
</dbReference>
<dbReference type="InterPro" id="IPR025048">
    <property type="entry name" value="DUF3987"/>
</dbReference>
<evidence type="ECO:0000313" key="2">
    <source>
        <dbReference type="Proteomes" id="UP000002297"/>
    </source>
</evidence>
<dbReference type="Proteomes" id="UP000002297">
    <property type="component" value="Chromosome"/>
</dbReference>
<organism evidence="1 2">
    <name type="scientific">Croceibacter atlanticus (strain ATCC BAA-628 / JCM 21780 / CIP 108009 / IAM 15332 / KCTC 12090 / HTCC2559)</name>
    <dbReference type="NCBI Taxonomy" id="216432"/>
    <lineage>
        <taxon>Bacteria</taxon>
        <taxon>Pseudomonadati</taxon>
        <taxon>Bacteroidota</taxon>
        <taxon>Flavobacteriia</taxon>
        <taxon>Flavobacteriales</taxon>
        <taxon>Flavobacteriaceae</taxon>
        <taxon>Croceibacter</taxon>
    </lineage>
</organism>